<evidence type="ECO:0000256" key="1">
    <source>
        <dbReference type="ARBA" id="ARBA00022561"/>
    </source>
</evidence>
<dbReference type="Proteomes" id="UP000203542">
    <property type="component" value="Segment"/>
</dbReference>
<dbReference type="RefSeq" id="YP_009342387.1">
    <property type="nucleotide sequence ID" value="NC_033464.1"/>
</dbReference>
<keyword evidence="2" id="KW-1048">Host nucleus</keyword>
<protein>
    <submittedName>
        <fullName evidence="5">Major capsid protein</fullName>
    </submittedName>
</protein>
<dbReference type="InterPro" id="IPR023233">
    <property type="entry name" value="Herpes_MCP_upper_sf"/>
</dbReference>
<proteinExistence type="inferred from homology"/>
<organism evidence="5">
    <name type="scientific">Spheniscid alphaherpesvirus 1</name>
    <dbReference type="NCBI Taxonomy" id="2560777"/>
    <lineage>
        <taxon>Viruses</taxon>
        <taxon>Duplodnaviria</taxon>
        <taxon>Heunggongvirae</taxon>
        <taxon>Peploviricota</taxon>
        <taxon>Herviviricetes</taxon>
        <taxon>Herpesvirales</taxon>
        <taxon>Orthoherpesviridae</taxon>
        <taxon>Alphaherpesvirinae</taxon>
        <taxon>Mardivirus</taxon>
        <taxon>Mardivirus spheniscidalpha1</taxon>
    </lineage>
</organism>
<keyword evidence="1" id="KW-0167">Capsid protein</keyword>
<dbReference type="EMBL" id="LT608135">
    <property type="protein sequence ID" value="SCO83572.1"/>
    <property type="molecule type" value="Genomic_DNA"/>
</dbReference>
<evidence type="ECO:0000256" key="3">
    <source>
        <dbReference type="ARBA" id="ARBA00022680"/>
    </source>
</evidence>
<dbReference type="GO" id="GO:0005198">
    <property type="term" value="F:structural molecule activity"/>
    <property type="evidence" value="ECO:0007669"/>
    <property type="project" value="InterPro"/>
</dbReference>
<dbReference type="KEGG" id="vg:30902367"/>
<keyword evidence="4" id="KW-0946">Virion</keyword>
<sequence>MDHRPLAGCLLPQGDQQPFNVAAAIAPTNQILTTIEVSSHRALFDFFKRINSDDNGLYAAQFDMLLGTYCNTLTFVKFLELGLSVACVCTRFPELGYVNEGTIQFEVQQPMIARDGPHAADQPVHNYMTKRINRRSLQSAFVIAAEALGLLTAETFDGTRISENLRVRAIQQLARNIQTVLDSFERGTADQMLRILLEKAPPMSLIVPLSRCRDEGRLSSQVARATLVSELKRRVCEDSFFMSKSFHHKDVVLAKLTELVGCTRPSVAVPRLTHSDTHGRQVDGVLVTTSSVRQRLLNGFLTLADTHADVPVAYGEMMITGSNLVTALVMGKAVRNLDDVARHLLNMRQETLVAENREILNEYEDEPKTARVRADLVTIGDRLVFLESLERRVYQATQVPYPLLGNIDLTFIMPLGLFKRPVDRYSRHAGDYVPVPGTHDQRTFPPKQIFFLNKDGQLVSLTLESAIGTVCHPSILDVDSAVEYLRRDPPELTAVFGSYVAAPVIGPLEIQIREFYESWGNYMLAGQVPLWVSEQMMTTEQMLSCGNPRLAMELHPLFDFFSAPGDLAVPGPINIPPVMPTVNVTWRVANCNIPLPLCTTDFRNERGHELSFGRHKLSQATVDAVRGTFNDRNYPAAFYIIEAVIHGSERLFCAMARLVMQCIHSYWVSCRRVAFVNSYPMVMYINTYLGNGELPDDCTAVYRDLVDHLYALRHMVSEFTLPAPALGGQSQEELNHLLVDSTFLPPLMWDCDALIYREVHRHTRDLSINAGGDNYEPMQWRRLQDVDFQRRGGHLLHNRPVRPLPDTAYFVPHHDQDWTVMSKIYYFVIVAAFSRGKCCTMGIRYEQVYAITQSVVVPEIGKDEEPPVAPDDPRHPLNARHLVPNSMNVLLHNARVVTDSDALLTLQEVVSDAAERTTCILAGAAPDVGAMTAGTRGIRTYDGSLHHGLLMMAYPRNDGTIIDGTFFYPAPVNALFACHEHLAAMRDIAPRISSLARDIPPVPVFLGANYYSSVKQPVSRYVSESQLNENSMTYALMAGFFKMSPVAFLHQLRTGLHPGIAMTVVRQDRFLSENALFAEKASESYFMGQLQIGRHNSAGGINFTLTQPRANVDLGVGFTAAHTSMMLRTPVTDMGNLPQNLFLTRGAAPMLDVDTEEFLRVTVSAGNRLAPRGPVPFLGPALPPTPPGLEHGQESVCEFIVTPVSADLDYFRGPCNPRGRAGGAIYSGEGDNDIITMMYDHSFPDAAFPSRATNNPWASQRNSYGDRLYNGAYNLSGASPIYSPCFKFFTTTEVAAKCRCLVRLITEAGSAIAMFPSDTEYQFKRPAGSTEMTEDPCGLFQEAYPPLCSTDQALMRTQRAGEIGADETHYAQYLIRDASPVRGCLPLL</sequence>
<reference evidence="5" key="1">
    <citation type="submission" date="2016-08" db="EMBL/GenBank/DDBJ databases">
        <authorList>
            <person name="Seilhamer J.J."/>
        </authorList>
    </citation>
    <scope>NUCLEOTIDE SEQUENCE [LARGE SCALE GENOMIC DNA]</scope>
    <source>
        <strain evidence="5">Lib01004</strain>
    </source>
</reference>
<dbReference type="PRINTS" id="PR00235">
    <property type="entry name" value="HSVCAPSIDMCP"/>
</dbReference>
<accession>A0A1R3T8P3</accession>
<gene>
    <name evidence="5" type="primary">UL19</name>
</gene>
<evidence type="ECO:0000256" key="4">
    <source>
        <dbReference type="ARBA" id="ARBA00022844"/>
    </source>
</evidence>
<keyword evidence="3" id="KW-1147">T=16 icosahedral capsid protein</keyword>
<dbReference type="InterPro" id="IPR000912">
    <property type="entry name" value="Herpes_MCP"/>
</dbReference>
<evidence type="ECO:0000313" key="6">
    <source>
        <dbReference type="Proteomes" id="UP000203542"/>
    </source>
</evidence>
<evidence type="ECO:0000256" key="2">
    <source>
        <dbReference type="ARBA" id="ARBA00022562"/>
    </source>
</evidence>
<dbReference type="GeneID" id="30902367"/>
<dbReference type="SUPFAM" id="SSF103417">
    <property type="entry name" value="Major capsid protein VP5"/>
    <property type="match status" value="1"/>
</dbReference>
<name>A0A1R3T8P3_9ALPH</name>
<keyword evidence="6" id="KW-1185">Reference proteome</keyword>
<dbReference type="GO" id="GO:0039622">
    <property type="term" value="C:T=16 icosahedral viral capsid"/>
    <property type="evidence" value="ECO:0007669"/>
    <property type="project" value="UniProtKB-KW"/>
</dbReference>
<evidence type="ECO:0000313" key="5">
    <source>
        <dbReference type="EMBL" id="SCO83572.1"/>
    </source>
</evidence>
<dbReference type="HAMAP" id="MF_04016">
    <property type="entry name" value="HSV_MCP"/>
    <property type="match status" value="1"/>
</dbReference>
<dbReference type="Pfam" id="PF03122">
    <property type="entry name" value="Herpes_MCP"/>
    <property type="match status" value="1"/>
</dbReference>